<comment type="caution">
    <text evidence="1">The sequence shown here is derived from an EMBL/GenBank/DDBJ whole genome shotgun (WGS) entry which is preliminary data.</text>
</comment>
<gene>
    <name evidence="1" type="ORF">LJ751_11070</name>
</gene>
<dbReference type="Proteomes" id="UP001139264">
    <property type="component" value="Unassembled WGS sequence"/>
</dbReference>
<sequence length="480" mass="53355">MQGRHRDISKRAEKKYEYASKEEFLASSVLDGLHTIDIGGLPLDILYRHRSAATTLVTFHAAATSQASIPIFSGTRMTEEINANVVFVSDPSLVIDEKIKLGWFAGNRHQPLQSVLPEVIRHIVRDTGAQHLIFFGASGGGFASLYYSSLFPGSLAIGVNPRTIVDRSFPTAISRYAQLCWGLSEQQDISNLLSKTIHSDLRIHTPLPPVNTVAYVQNSQDERYINSSLLPYLDAFEDTSHIHLLMKDWGKGHVPADRKFLIELLTLSTARAPRWIDALEELNFLPSPDAAQVAAIRTELKTRRSQREVVVKRRWSQLKTDPASAPVRLLPLDSIRSLIGNNPIIQSKSEQGLQVRWDPSESRRLYLTTFGGGFSSPPTGAGSDVMNCSGEDLIQVQFATEGTEGTGVKSTPITLFVIQYAGTERRRTDTWRFEVDASQSVHSAFVPILAGADSFRLAFLVHSKTDGAFSLRNLQTRHYR</sequence>
<dbReference type="EMBL" id="JAJFZP010000009">
    <property type="protein sequence ID" value="MCC3269896.1"/>
    <property type="molecule type" value="Genomic_DNA"/>
</dbReference>
<protein>
    <submittedName>
        <fullName evidence="1">Uncharacterized protein</fullName>
    </submittedName>
</protein>
<dbReference type="RefSeq" id="WP_227908221.1">
    <property type="nucleotide sequence ID" value="NZ_CP095461.1"/>
</dbReference>
<reference evidence="1" key="1">
    <citation type="submission" date="2021-10" db="EMBL/GenBank/DDBJ databases">
        <title>Novel species in genus Arthrobacter.</title>
        <authorList>
            <person name="Liu Y."/>
        </authorList>
    </citation>
    <scope>NUCLEOTIDE SEQUENCE</scope>
    <source>
        <strain evidence="1">Zg-Y809</strain>
    </source>
</reference>
<evidence type="ECO:0000313" key="1">
    <source>
        <dbReference type="EMBL" id="MCC3269896.1"/>
    </source>
</evidence>
<proteinExistence type="predicted"/>
<dbReference type="SUPFAM" id="SSF53474">
    <property type="entry name" value="alpha/beta-Hydrolases"/>
    <property type="match status" value="1"/>
</dbReference>
<accession>A0A9X1M2Q7</accession>
<dbReference type="InterPro" id="IPR029058">
    <property type="entry name" value="AB_hydrolase_fold"/>
</dbReference>
<dbReference type="AlphaFoldDB" id="A0A9X1M2Q7"/>
<organism evidence="1 2">
    <name type="scientific">Arthrobacter gengyunqii</name>
    <dbReference type="NCBI Taxonomy" id="2886940"/>
    <lineage>
        <taxon>Bacteria</taxon>
        <taxon>Bacillati</taxon>
        <taxon>Actinomycetota</taxon>
        <taxon>Actinomycetes</taxon>
        <taxon>Micrococcales</taxon>
        <taxon>Micrococcaceae</taxon>
        <taxon>Arthrobacter</taxon>
    </lineage>
</organism>
<name>A0A9X1M2Q7_9MICC</name>
<evidence type="ECO:0000313" key="2">
    <source>
        <dbReference type="Proteomes" id="UP001139264"/>
    </source>
</evidence>